<keyword evidence="1" id="KW-0269">Exonuclease</keyword>
<keyword evidence="1" id="KW-0378">Hydrolase</keyword>
<comment type="caution">
    <text evidence="1">The sequence shown here is derived from an EMBL/GenBank/DDBJ whole genome shotgun (WGS) entry which is preliminary data.</text>
</comment>
<organism evidence="1 2">
    <name type="scientific">Trifolium medium</name>
    <dbReference type="NCBI Taxonomy" id="97028"/>
    <lineage>
        <taxon>Eukaryota</taxon>
        <taxon>Viridiplantae</taxon>
        <taxon>Streptophyta</taxon>
        <taxon>Embryophyta</taxon>
        <taxon>Tracheophyta</taxon>
        <taxon>Spermatophyta</taxon>
        <taxon>Magnoliopsida</taxon>
        <taxon>eudicotyledons</taxon>
        <taxon>Gunneridae</taxon>
        <taxon>Pentapetalae</taxon>
        <taxon>rosids</taxon>
        <taxon>fabids</taxon>
        <taxon>Fabales</taxon>
        <taxon>Fabaceae</taxon>
        <taxon>Papilionoideae</taxon>
        <taxon>50 kb inversion clade</taxon>
        <taxon>NPAAA clade</taxon>
        <taxon>Hologalegina</taxon>
        <taxon>IRL clade</taxon>
        <taxon>Trifolieae</taxon>
        <taxon>Trifolium</taxon>
    </lineage>
</organism>
<keyword evidence="1" id="KW-0255">Endonuclease</keyword>
<dbReference type="GO" id="GO:0004527">
    <property type="term" value="F:exonuclease activity"/>
    <property type="evidence" value="ECO:0007669"/>
    <property type="project" value="UniProtKB-KW"/>
</dbReference>
<evidence type="ECO:0000313" key="1">
    <source>
        <dbReference type="EMBL" id="MCI33108.1"/>
    </source>
</evidence>
<proteinExistence type="predicted"/>
<dbReference type="EMBL" id="LXQA010201600">
    <property type="protein sequence ID" value="MCI33108.1"/>
    <property type="molecule type" value="Genomic_DNA"/>
</dbReference>
<keyword evidence="2" id="KW-1185">Reference proteome</keyword>
<name>A0A392R902_9FABA</name>
<protein>
    <submittedName>
        <fullName evidence="1">Endonuclease/exonuclease/phosphatase family protein</fullName>
    </submittedName>
</protein>
<feature type="non-terminal residue" evidence="1">
    <location>
        <position position="85"/>
    </location>
</feature>
<keyword evidence="1" id="KW-0540">Nuclease</keyword>
<dbReference type="AlphaFoldDB" id="A0A392R902"/>
<sequence>MLTMWDSSEVEVWSSTRSETISVGLFVGEDSVADWGEGVCVCGDFNAVRSIEERRSARNGPYSSDHIPFNQFIDDSVLFDLPLSG</sequence>
<accession>A0A392R902</accession>
<reference evidence="1 2" key="1">
    <citation type="journal article" date="2018" name="Front. Plant Sci.">
        <title>Red Clover (Trifolium pratense) and Zigzag Clover (T. medium) - A Picture of Genomic Similarities and Differences.</title>
        <authorList>
            <person name="Dluhosova J."/>
            <person name="Istvanek J."/>
            <person name="Nedelnik J."/>
            <person name="Repkova J."/>
        </authorList>
    </citation>
    <scope>NUCLEOTIDE SEQUENCE [LARGE SCALE GENOMIC DNA]</scope>
    <source>
        <strain evidence="2">cv. 10/8</strain>
        <tissue evidence="1">Leaf</tissue>
    </source>
</reference>
<dbReference type="Proteomes" id="UP000265520">
    <property type="component" value="Unassembled WGS sequence"/>
</dbReference>
<dbReference type="GO" id="GO:0004519">
    <property type="term" value="F:endonuclease activity"/>
    <property type="evidence" value="ECO:0007669"/>
    <property type="project" value="UniProtKB-KW"/>
</dbReference>
<evidence type="ECO:0000313" key="2">
    <source>
        <dbReference type="Proteomes" id="UP000265520"/>
    </source>
</evidence>